<protein>
    <submittedName>
        <fullName evidence="2">UPF0149 family protein</fullName>
    </submittedName>
</protein>
<evidence type="ECO:0000256" key="1">
    <source>
        <dbReference type="ARBA" id="ARBA00038308"/>
    </source>
</evidence>
<evidence type="ECO:0000313" key="2">
    <source>
        <dbReference type="EMBL" id="AUI70496.2"/>
    </source>
</evidence>
<dbReference type="RefSeq" id="WP_062149275.1">
    <property type="nucleotide sequence ID" value="NZ_CP012373.2"/>
</dbReference>
<dbReference type="OrthoDB" id="9783391at2"/>
<proteinExistence type="inferred from homology"/>
<dbReference type="Gene3D" id="1.20.120.740">
    <property type="entry name" value="YgfB uncharacterised protein family UPF0149, PF03695"/>
    <property type="match status" value="1"/>
</dbReference>
<organism evidence="2 3">
    <name type="scientific">Beggiatoa leptomitoformis</name>
    <dbReference type="NCBI Taxonomy" id="288004"/>
    <lineage>
        <taxon>Bacteria</taxon>
        <taxon>Pseudomonadati</taxon>
        <taxon>Pseudomonadota</taxon>
        <taxon>Gammaproteobacteria</taxon>
        <taxon>Thiotrichales</taxon>
        <taxon>Thiotrichaceae</taxon>
        <taxon>Beggiatoa</taxon>
    </lineage>
</organism>
<sequence>MKQNLYQPLNQSLQHAGALMDIAEAHGILTSMLCAAPHLSHDIWLKHILGETAGRDLLADESRQQLIALHEYTQHQLASNHFEFTPLLPSDDEPLYLRTQSLGGWCEGFVFGLGLAGIKSMQQLTEEIQEFIRDVVNISHLAPIAENTEEDEVAYAELIEYIRVGVSTFYEAIEETTATEN</sequence>
<comment type="similarity">
    <text evidence="1">Belongs to the UPF0149 family.</text>
</comment>
<dbReference type="Proteomes" id="UP000234271">
    <property type="component" value="Chromosome"/>
</dbReference>
<dbReference type="EMBL" id="CP018889">
    <property type="protein sequence ID" value="AUI70496.2"/>
    <property type="molecule type" value="Genomic_DNA"/>
</dbReference>
<dbReference type="PANTHER" id="PTHR37528">
    <property type="entry name" value="UPF0149 PROTEIN YGFB"/>
    <property type="match status" value="1"/>
</dbReference>
<reference evidence="3" key="1">
    <citation type="submission" date="2016-12" db="EMBL/GenBank/DDBJ databases">
        <title>Complete Genome Sequence of Beggiatoa leptomitiformis D-401.</title>
        <authorList>
            <person name="Fomenkov A."/>
            <person name="Vincze T."/>
            <person name="Grabovich M."/>
            <person name="Anton B.P."/>
            <person name="Dubinina G."/>
            <person name="Orlova M."/>
            <person name="Belousova E."/>
            <person name="Roberts R.J."/>
        </authorList>
    </citation>
    <scope>NUCLEOTIDE SEQUENCE [LARGE SCALE GENOMIC DNA]</scope>
    <source>
        <strain evidence="3">D-401</strain>
    </source>
</reference>
<dbReference type="InterPro" id="IPR011978">
    <property type="entry name" value="YgfB-like"/>
</dbReference>
<dbReference type="SUPFAM" id="SSF101327">
    <property type="entry name" value="YgfB-like"/>
    <property type="match status" value="1"/>
</dbReference>
<dbReference type="AlphaFoldDB" id="A0A2N9YJQ1"/>
<gene>
    <name evidence="2" type="ORF">BLE401_02195</name>
</gene>
<dbReference type="Pfam" id="PF03695">
    <property type="entry name" value="UPF0149"/>
    <property type="match status" value="1"/>
</dbReference>
<dbReference type="STRING" id="288004.AL038_03825"/>
<dbReference type="NCBIfam" id="TIGR02292">
    <property type="entry name" value="ygfB_yecA"/>
    <property type="match status" value="1"/>
</dbReference>
<name>A0A2N9YJQ1_9GAMM</name>
<accession>A0A2N9YJQ1</accession>
<dbReference type="InterPro" id="IPR036255">
    <property type="entry name" value="YgfB-like_sf"/>
</dbReference>
<dbReference type="GO" id="GO:0005829">
    <property type="term" value="C:cytosol"/>
    <property type="evidence" value="ECO:0007669"/>
    <property type="project" value="TreeGrafter"/>
</dbReference>
<dbReference type="PANTHER" id="PTHR37528:SF1">
    <property type="entry name" value="UPF0149 PROTEIN YGFB"/>
    <property type="match status" value="1"/>
</dbReference>
<evidence type="ECO:0000313" key="3">
    <source>
        <dbReference type="Proteomes" id="UP000234271"/>
    </source>
</evidence>
<keyword evidence="3" id="KW-1185">Reference proteome</keyword>